<dbReference type="AlphaFoldDB" id="A0A814GUH1"/>
<feature type="non-terminal residue" evidence="3">
    <location>
        <position position="191"/>
    </location>
</feature>
<keyword evidence="4" id="KW-1185">Reference proteome</keyword>
<proteinExistence type="inferred from homology"/>
<feature type="domain" description="ERAP1-like C-terminal" evidence="2">
    <location>
        <begin position="10"/>
        <end position="165"/>
    </location>
</feature>
<dbReference type="InterPro" id="IPR050344">
    <property type="entry name" value="Peptidase_M1_aminopeptidases"/>
</dbReference>
<dbReference type="PANTHER" id="PTHR11533">
    <property type="entry name" value="PROTEASE M1 ZINC METALLOPROTEASE"/>
    <property type="match status" value="1"/>
</dbReference>
<dbReference type="Proteomes" id="UP000663879">
    <property type="component" value="Unassembled WGS sequence"/>
</dbReference>
<dbReference type="GO" id="GO:0043171">
    <property type="term" value="P:peptide catabolic process"/>
    <property type="evidence" value="ECO:0007669"/>
    <property type="project" value="TreeGrafter"/>
</dbReference>
<dbReference type="GO" id="GO:0006508">
    <property type="term" value="P:proteolysis"/>
    <property type="evidence" value="ECO:0007669"/>
    <property type="project" value="TreeGrafter"/>
</dbReference>
<name>A0A814GUH1_9BILA</name>
<organism evidence="3 4">
    <name type="scientific">Brachionus calyciflorus</name>
    <dbReference type="NCBI Taxonomy" id="104777"/>
    <lineage>
        <taxon>Eukaryota</taxon>
        <taxon>Metazoa</taxon>
        <taxon>Spiralia</taxon>
        <taxon>Gnathifera</taxon>
        <taxon>Rotifera</taxon>
        <taxon>Eurotatoria</taxon>
        <taxon>Monogononta</taxon>
        <taxon>Pseudotrocha</taxon>
        <taxon>Ploima</taxon>
        <taxon>Brachionidae</taxon>
        <taxon>Brachionus</taxon>
    </lineage>
</organism>
<evidence type="ECO:0000313" key="3">
    <source>
        <dbReference type="EMBL" id="CAF1001465.1"/>
    </source>
</evidence>
<evidence type="ECO:0000313" key="4">
    <source>
        <dbReference type="Proteomes" id="UP000663879"/>
    </source>
</evidence>
<comment type="similarity">
    <text evidence="1">Belongs to the peptidase M1 family.</text>
</comment>
<dbReference type="GO" id="GO:0016020">
    <property type="term" value="C:membrane"/>
    <property type="evidence" value="ECO:0007669"/>
    <property type="project" value="TreeGrafter"/>
</dbReference>
<evidence type="ECO:0000259" key="2">
    <source>
        <dbReference type="Pfam" id="PF11838"/>
    </source>
</evidence>
<evidence type="ECO:0000256" key="1">
    <source>
        <dbReference type="ARBA" id="ARBA00010136"/>
    </source>
</evidence>
<dbReference type="GO" id="GO:0042277">
    <property type="term" value="F:peptide binding"/>
    <property type="evidence" value="ECO:0007669"/>
    <property type="project" value="TreeGrafter"/>
</dbReference>
<dbReference type="GO" id="GO:0008270">
    <property type="term" value="F:zinc ion binding"/>
    <property type="evidence" value="ECO:0007669"/>
    <property type="project" value="TreeGrafter"/>
</dbReference>
<protein>
    <recommendedName>
        <fullName evidence="2">ERAP1-like C-terminal domain-containing protein</fullName>
    </recommendedName>
</protein>
<accession>A0A814GUH1</accession>
<comment type="caution">
    <text evidence="3">The sequence shown here is derived from an EMBL/GenBank/DDBJ whole genome shotgun (WGS) entry which is preliminary data.</text>
</comment>
<dbReference type="GO" id="GO:0070006">
    <property type="term" value="F:metalloaminopeptidase activity"/>
    <property type="evidence" value="ECO:0007669"/>
    <property type="project" value="TreeGrafter"/>
</dbReference>
<sequence length="191" mass="22514">YFVNPTEVINSVSPNLRGLVLKYHLQNTYDYLDWFDVFDIYILSVDPQERAQVLSAIANTRLMWIVDIELVELLEDKSRIRAQDFFSLLNEIGRNPSGRHLAWYFVRHYWYDIIAKFGVSSRTLANSVKSICSSFDSIFLYEEMINFFDTTYPGGGALQRLQARDIVLHNIFWINDREPDINQNLFIPFRK</sequence>
<dbReference type="Pfam" id="PF11838">
    <property type="entry name" value="ERAP1_C"/>
    <property type="match status" value="1"/>
</dbReference>
<dbReference type="GO" id="GO:0005615">
    <property type="term" value="C:extracellular space"/>
    <property type="evidence" value="ECO:0007669"/>
    <property type="project" value="TreeGrafter"/>
</dbReference>
<gene>
    <name evidence="3" type="ORF">OXX778_LOCUS16425</name>
</gene>
<dbReference type="Gene3D" id="1.25.50.20">
    <property type="match status" value="1"/>
</dbReference>
<reference evidence="3" key="1">
    <citation type="submission" date="2021-02" db="EMBL/GenBank/DDBJ databases">
        <authorList>
            <person name="Nowell W R."/>
        </authorList>
    </citation>
    <scope>NUCLEOTIDE SEQUENCE</scope>
    <source>
        <strain evidence="3">Ploen Becks lab</strain>
    </source>
</reference>
<dbReference type="PANTHER" id="PTHR11533:SF299">
    <property type="entry name" value="AMINOPEPTIDASE"/>
    <property type="match status" value="1"/>
</dbReference>
<dbReference type="OrthoDB" id="510539at2759"/>
<dbReference type="GO" id="GO:0005737">
    <property type="term" value="C:cytoplasm"/>
    <property type="evidence" value="ECO:0007669"/>
    <property type="project" value="TreeGrafter"/>
</dbReference>
<dbReference type="InterPro" id="IPR024571">
    <property type="entry name" value="ERAP1-like_C_dom"/>
</dbReference>
<dbReference type="EMBL" id="CAJNOC010003875">
    <property type="protein sequence ID" value="CAF1001465.1"/>
    <property type="molecule type" value="Genomic_DNA"/>
</dbReference>